<dbReference type="Gene3D" id="2.30.110.40">
    <property type="entry name" value="Phage tail tube protein"/>
    <property type="match status" value="1"/>
</dbReference>
<dbReference type="SUPFAM" id="SSF69279">
    <property type="entry name" value="Phage tail proteins"/>
    <property type="match status" value="1"/>
</dbReference>
<name>A0A9D1S3N2_9FIRM</name>
<dbReference type="InterPro" id="IPR038628">
    <property type="entry name" value="XkdM-like_sf"/>
</dbReference>
<evidence type="ECO:0000313" key="2">
    <source>
        <dbReference type="Proteomes" id="UP000824123"/>
    </source>
</evidence>
<reference evidence="1" key="2">
    <citation type="journal article" date="2021" name="PeerJ">
        <title>Extensive microbial diversity within the chicken gut microbiome revealed by metagenomics and culture.</title>
        <authorList>
            <person name="Gilroy R."/>
            <person name="Ravi A."/>
            <person name="Getino M."/>
            <person name="Pursley I."/>
            <person name="Horton D.L."/>
            <person name="Alikhan N.F."/>
            <person name="Baker D."/>
            <person name="Gharbi K."/>
            <person name="Hall N."/>
            <person name="Watson M."/>
            <person name="Adriaenssens E.M."/>
            <person name="Foster-Nyarko E."/>
            <person name="Jarju S."/>
            <person name="Secka A."/>
            <person name="Antonio M."/>
            <person name="Oren A."/>
            <person name="Chaudhuri R.R."/>
            <person name="La Ragione R."/>
            <person name="Hildebrand F."/>
            <person name="Pallen M.J."/>
        </authorList>
    </citation>
    <scope>NUCLEOTIDE SEQUENCE</scope>
    <source>
        <strain evidence="1">ChiSxjej2B14-8506</strain>
    </source>
</reference>
<sequence>MSDKTLDVRRLMTGRDGQLYVTGANRRQIFLAEVDSFQAQISFSNADFQPVGSYLGYAVPVSYTVTLTFSEAVIRDDVVLKPIYDALSSGIAPTFEFCGRFKNADGQYNRQVFRDCVPDGSVDLMNLAPGEIVKRQWSFRVNSAPQLQEYITT</sequence>
<accession>A0A9D1S3N2</accession>
<dbReference type="EMBL" id="DVNK01000008">
    <property type="protein sequence ID" value="HIU45845.1"/>
    <property type="molecule type" value="Genomic_DNA"/>
</dbReference>
<proteinExistence type="predicted"/>
<comment type="caution">
    <text evidence="1">The sequence shown here is derived from an EMBL/GenBank/DDBJ whole genome shotgun (WGS) entry which is preliminary data.</text>
</comment>
<protein>
    <submittedName>
        <fullName evidence="1">Uncharacterized protein</fullName>
    </submittedName>
</protein>
<organism evidence="1 2">
    <name type="scientific">Candidatus Fimadaptatus faecigallinarum</name>
    <dbReference type="NCBI Taxonomy" id="2840814"/>
    <lineage>
        <taxon>Bacteria</taxon>
        <taxon>Bacillati</taxon>
        <taxon>Bacillota</taxon>
        <taxon>Clostridia</taxon>
        <taxon>Eubacteriales</taxon>
        <taxon>Candidatus Fimadaptatus</taxon>
    </lineage>
</organism>
<reference evidence="1" key="1">
    <citation type="submission" date="2020-10" db="EMBL/GenBank/DDBJ databases">
        <authorList>
            <person name="Gilroy R."/>
        </authorList>
    </citation>
    <scope>NUCLEOTIDE SEQUENCE</scope>
    <source>
        <strain evidence="1">ChiSxjej2B14-8506</strain>
    </source>
</reference>
<dbReference type="Proteomes" id="UP000824123">
    <property type="component" value="Unassembled WGS sequence"/>
</dbReference>
<dbReference type="AlphaFoldDB" id="A0A9D1S3N2"/>
<gene>
    <name evidence="1" type="ORF">IAC59_01130</name>
</gene>
<evidence type="ECO:0000313" key="1">
    <source>
        <dbReference type="EMBL" id="HIU45845.1"/>
    </source>
</evidence>